<feature type="compositionally biased region" description="Polar residues" evidence="1">
    <location>
        <begin position="85"/>
        <end position="99"/>
    </location>
</feature>
<evidence type="ECO:0000313" key="3">
    <source>
        <dbReference type="Proteomes" id="UP000292702"/>
    </source>
</evidence>
<gene>
    <name evidence="2" type="ORF">EIP91_000858</name>
</gene>
<comment type="caution">
    <text evidence="2">The sequence shown here is derived from an EMBL/GenBank/DDBJ whole genome shotgun (WGS) entry which is preliminary data.</text>
</comment>
<keyword evidence="3" id="KW-1185">Reference proteome</keyword>
<protein>
    <submittedName>
        <fullName evidence="2">Uncharacterized protein</fullName>
    </submittedName>
</protein>
<name>A0A4R0RUT3_9APHY</name>
<evidence type="ECO:0000256" key="1">
    <source>
        <dbReference type="SAM" id="MobiDB-lite"/>
    </source>
</evidence>
<dbReference type="AlphaFoldDB" id="A0A4R0RUT3"/>
<feature type="compositionally biased region" description="Acidic residues" evidence="1">
    <location>
        <begin position="55"/>
        <end position="68"/>
    </location>
</feature>
<evidence type="ECO:0000313" key="2">
    <source>
        <dbReference type="EMBL" id="TCD70952.1"/>
    </source>
</evidence>
<sequence length="124" mass="13869">MVSGSTSHALDIARFNKLEAQPPPSRTHPLAVNVAEQFDDLVTRTADGHDYHTSDEEDEEEDDDDEDLSQWQPRENLPDRYLPTEHNSPQTRPPLSNSDYPCRPTPSQPTPNTSKSPSPAHSLP</sequence>
<feature type="compositionally biased region" description="Polar residues" evidence="1">
    <location>
        <begin position="110"/>
        <end position="124"/>
    </location>
</feature>
<dbReference type="EMBL" id="RWJN01000012">
    <property type="protein sequence ID" value="TCD70952.1"/>
    <property type="molecule type" value="Genomic_DNA"/>
</dbReference>
<feature type="region of interest" description="Disordered" evidence="1">
    <location>
        <begin position="38"/>
        <end position="124"/>
    </location>
</feature>
<reference evidence="2 3" key="1">
    <citation type="submission" date="2018-11" db="EMBL/GenBank/DDBJ databases">
        <title>Genome assembly of Steccherinum ochraceum LE-BIN_3174, the white-rot fungus of the Steccherinaceae family (The Residual Polyporoid clade, Polyporales, Basidiomycota).</title>
        <authorList>
            <person name="Fedorova T.V."/>
            <person name="Glazunova O.A."/>
            <person name="Landesman E.O."/>
            <person name="Moiseenko K.V."/>
            <person name="Psurtseva N.V."/>
            <person name="Savinova O.S."/>
            <person name="Shakhova N.V."/>
            <person name="Tyazhelova T.V."/>
            <person name="Vasina D.V."/>
        </authorList>
    </citation>
    <scope>NUCLEOTIDE SEQUENCE [LARGE SCALE GENOMIC DNA]</scope>
    <source>
        <strain evidence="2 3">LE-BIN_3174</strain>
    </source>
</reference>
<accession>A0A4R0RUT3</accession>
<proteinExistence type="predicted"/>
<organism evidence="2 3">
    <name type="scientific">Steccherinum ochraceum</name>
    <dbReference type="NCBI Taxonomy" id="92696"/>
    <lineage>
        <taxon>Eukaryota</taxon>
        <taxon>Fungi</taxon>
        <taxon>Dikarya</taxon>
        <taxon>Basidiomycota</taxon>
        <taxon>Agaricomycotina</taxon>
        <taxon>Agaricomycetes</taxon>
        <taxon>Polyporales</taxon>
        <taxon>Steccherinaceae</taxon>
        <taxon>Steccherinum</taxon>
    </lineage>
</organism>
<dbReference type="Proteomes" id="UP000292702">
    <property type="component" value="Unassembled WGS sequence"/>
</dbReference>